<feature type="signal peptide" evidence="1">
    <location>
        <begin position="1"/>
        <end position="20"/>
    </location>
</feature>
<name>A0A226E8C5_FOLCA</name>
<dbReference type="EMBL" id="LNIX01000005">
    <property type="protein sequence ID" value="OXA53709.1"/>
    <property type="molecule type" value="Genomic_DNA"/>
</dbReference>
<evidence type="ECO:0000313" key="3">
    <source>
        <dbReference type="Proteomes" id="UP000198287"/>
    </source>
</evidence>
<comment type="caution">
    <text evidence="2">The sequence shown here is derived from an EMBL/GenBank/DDBJ whole genome shotgun (WGS) entry which is preliminary data.</text>
</comment>
<keyword evidence="3" id="KW-1185">Reference proteome</keyword>
<proteinExistence type="predicted"/>
<dbReference type="Proteomes" id="UP000198287">
    <property type="component" value="Unassembled WGS sequence"/>
</dbReference>
<dbReference type="OrthoDB" id="340859at2759"/>
<accession>A0A226E8C5</accession>
<evidence type="ECO:0000256" key="1">
    <source>
        <dbReference type="SAM" id="SignalP"/>
    </source>
</evidence>
<organism evidence="2 3">
    <name type="scientific">Folsomia candida</name>
    <name type="common">Springtail</name>
    <dbReference type="NCBI Taxonomy" id="158441"/>
    <lineage>
        <taxon>Eukaryota</taxon>
        <taxon>Metazoa</taxon>
        <taxon>Ecdysozoa</taxon>
        <taxon>Arthropoda</taxon>
        <taxon>Hexapoda</taxon>
        <taxon>Collembola</taxon>
        <taxon>Entomobryomorpha</taxon>
        <taxon>Isotomoidea</taxon>
        <taxon>Isotomidae</taxon>
        <taxon>Proisotominae</taxon>
        <taxon>Folsomia</taxon>
    </lineage>
</organism>
<protein>
    <submittedName>
        <fullName evidence="2">Uncharacterized protein</fullName>
    </submittedName>
</protein>
<evidence type="ECO:0000313" key="2">
    <source>
        <dbReference type="EMBL" id="OXA53709.1"/>
    </source>
</evidence>
<keyword evidence="1" id="KW-0732">Signal</keyword>
<feature type="chain" id="PRO_5013098844" evidence="1">
    <location>
        <begin position="21"/>
        <end position="806"/>
    </location>
</feature>
<sequence>MNYGRIILFIVLQNVYKTLAGLIPPRADPFYWSPVKGNTPLWNSLPFTKTAICEANKTYTIKTIQDFHSHMTDLDCIFSGSRIPTKIPMGSWHGKILTILNTGLFDQLFGSFWVGKYVKKALCNGSETFLGWNAFSLSGPQFPFVPTIGNHSLNLAPLEYDDGRGGLLIQYVDDVMDACPEERDNVILNGGQAGPAGANLLIGELNPLTDVIRFVGKQEDGGNIYLIKTFLTDLYKGDGMSVTIAFTAFLNYDYTAEPNICPGVATEPLAQSYSYTFPGAIDTVLRTFPVDDLFSRTGRQTFRDLRQARVTWGKNFSKFVHSLPFNIFRTMRSGRAWMQEFYSEKSREAWAQTFSPGIIIEEETGQVLYEGTAGIIYSFQSPIWENFLTFQIYDAKKGLANCRNSSHSQFCDIFDQFISISGQIQDAVQPATFRMEETTMSSTWGLKCHYLSQHFSSFRVDSSIIMKYLGFLRSCPNMVLLEEAVNTEYASHPSLQYFHDAKTIFEQDFFPSGSGVHLNFLDSLLSTGFTSFLSQSIRWSGAISHCKSGHIPDSLITPEMLHRSLTTLDGMAAQNGYKFVISPDPEFIPVYFKNKFADCTFSEGKLYVRILVPVVKMDRNWSHISVNPIQFYDGDQGRLYQTGGETGGQYFYESGSKRLFRAGSCNKNQPEFCRMPELWDQSVLINVPNCVTDVLQGFSRSANCSGEYASEEVGSLPHMPIVSRQGSDTYYLTDFPSKSVKITCQEPDGSELIQNFPFPEVKGVLKIMLPCFCVITSGDIELWSSPPCQVLNSRLNVTEVWHQDFV</sequence>
<dbReference type="AlphaFoldDB" id="A0A226E8C5"/>
<reference evidence="2 3" key="1">
    <citation type="submission" date="2015-12" db="EMBL/GenBank/DDBJ databases">
        <title>The genome of Folsomia candida.</title>
        <authorList>
            <person name="Faddeeva A."/>
            <person name="Derks M.F."/>
            <person name="Anvar Y."/>
            <person name="Smit S."/>
            <person name="Van Straalen N."/>
            <person name="Roelofs D."/>
        </authorList>
    </citation>
    <scope>NUCLEOTIDE SEQUENCE [LARGE SCALE GENOMIC DNA]</scope>
    <source>
        <strain evidence="2 3">VU population</strain>
        <tissue evidence="2">Whole body</tissue>
    </source>
</reference>
<gene>
    <name evidence="2" type="ORF">Fcan01_10234</name>
</gene>